<feature type="transmembrane region" description="Helical" evidence="8">
    <location>
        <begin position="366"/>
        <end position="389"/>
    </location>
</feature>
<dbReference type="PROSITE" id="PS50850">
    <property type="entry name" value="MFS"/>
    <property type="match status" value="1"/>
</dbReference>
<evidence type="ECO:0000256" key="2">
    <source>
        <dbReference type="ARBA" id="ARBA00022448"/>
    </source>
</evidence>
<dbReference type="InterPro" id="IPR036259">
    <property type="entry name" value="MFS_trans_sf"/>
</dbReference>
<feature type="transmembrane region" description="Helical" evidence="8">
    <location>
        <begin position="230"/>
        <end position="248"/>
    </location>
</feature>
<name>A0A1T4K7A9_9ACTN</name>
<organism evidence="10 11">
    <name type="scientific">Marinactinospora thermotolerans DSM 45154</name>
    <dbReference type="NCBI Taxonomy" id="1122192"/>
    <lineage>
        <taxon>Bacteria</taxon>
        <taxon>Bacillati</taxon>
        <taxon>Actinomycetota</taxon>
        <taxon>Actinomycetes</taxon>
        <taxon>Streptosporangiales</taxon>
        <taxon>Nocardiopsidaceae</taxon>
        <taxon>Marinactinospora</taxon>
    </lineage>
</organism>
<dbReference type="CDD" id="cd17321">
    <property type="entry name" value="MFS_MMR_MDR_like"/>
    <property type="match status" value="1"/>
</dbReference>
<dbReference type="Pfam" id="PF07690">
    <property type="entry name" value="MFS_1"/>
    <property type="match status" value="1"/>
</dbReference>
<dbReference type="Gene3D" id="1.20.1720.10">
    <property type="entry name" value="Multidrug resistance protein D"/>
    <property type="match status" value="1"/>
</dbReference>
<evidence type="ECO:0000256" key="3">
    <source>
        <dbReference type="ARBA" id="ARBA00022475"/>
    </source>
</evidence>
<dbReference type="STRING" id="1122192.SAMN02745673_00207"/>
<dbReference type="GO" id="GO:0005886">
    <property type="term" value="C:plasma membrane"/>
    <property type="evidence" value="ECO:0007669"/>
    <property type="project" value="UniProtKB-SubCell"/>
</dbReference>
<feature type="transmembrane region" description="Helical" evidence="8">
    <location>
        <begin position="166"/>
        <end position="185"/>
    </location>
</feature>
<feature type="transmembrane region" description="Helical" evidence="8">
    <location>
        <begin position="298"/>
        <end position="319"/>
    </location>
</feature>
<feature type="transmembrane region" description="Helical" evidence="8">
    <location>
        <begin position="268"/>
        <end position="292"/>
    </location>
</feature>
<keyword evidence="2" id="KW-0813">Transport</keyword>
<dbReference type="PANTHER" id="PTHR42718:SF42">
    <property type="entry name" value="EXPORT PROTEIN"/>
    <property type="match status" value="1"/>
</dbReference>
<keyword evidence="11" id="KW-1185">Reference proteome</keyword>
<dbReference type="GO" id="GO:0022857">
    <property type="term" value="F:transmembrane transporter activity"/>
    <property type="evidence" value="ECO:0007669"/>
    <property type="project" value="InterPro"/>
</dbReference>
<proteinExistence type="predicted"/>
<dbReference type="Proteomes" id="UP000190637">
    <property type="component" value="Unassembled WGS sequence"/>
</dbReference>
<dbReference type="SUPFAM" id="SSF103473">
    <property type="entry name" value="MFS general substrate transporter"/>
    <property type="match status" value="1"/>
</dbReference>
<evidence type="ECO:0000313" key="10">
    <source>
        <dbReference type="EMBL" id="SJZ38299.1"/>
    </source>
</evidence>
<sequence>MGTITWGSARARWVLLATVVGSGMGFLDGSVVGVALPAIGRDLDASMAGLQWVLNGYTLTLAALILISGSLGDRVGRRRVFLIGTVGFALASVLCALAPTIETLIAARVAQGVGAALLTPNSLALLEAEFTEDDSGRAIGAWSGLTGVANAAGPFLGGWLVDIGDWRLIFLINVPLAALVVAVGLRHLPESRPEEGGGRRLDWTGATLTVVSLGALTYALTVAGEVGVSSWRFLVPAGTGVLVVLLFARSLRRSRHPLIPPRLFADRVFVAANLVTLGVYAALGVTFFLLVIQLQQVLGYSAVQAGVATLPITLLMLLLSARSGDLARRIGPRAQMTAGPLVMALGLLLMGRIGPGSGYVTEVLPAVVLLGLGLAATVAPLTATALGAAGPADAGVASGVNNAVSRAAQLASVAAVPALVGVAGDAYLDPARFDAGFSSAMLVAAALAASAGLVALLLIRRPRGEAEEGPSPYACGLDAAPLRRAPCQDPGRDAG</sequence>
<feature type="domain" description="Major facilitator superfamily (MFS) profile" evidence="9">
    <location>
        <begin position="14"/>
        <end position="463"/>
    </location>
</feature>
<evidence type="ECO:0000259" key="9">
    <source>
        <dbReference type="PROSITE" id="PS50850"/>
    </source>
</evidence>
<evidence type="ECO:0000256" key="6">
    <source>
        <dbReference type="ARBA" id="ARBA00023136"/>
    </source>
</evidence>
<feature type="transmembrane region" description="Helical" evidence="8">
    <location>
        <begin position="206"/>
        <end position="224"/>
    </location>
</feature>
<evidence type="ECO:0000256" key="4">
    <source>
        <dbReference type="ARBA" id="ARBA00022692"/>
    </source>
</evidence>
<keyword evidence="6 8" id="KW-0472">Membrane</keyword>
<keyword evidence="3" id="KW-1003">Cell membrane</keyword>
<gene>
    <name evidence="10" type="ORF">SAMN02745673_00207</name>
</gene>
<dbReference type="InterPro" id="IPR020846">
    <property type="entry name" value="MFS_dom"/>
</dbReference>
<evidence type="ECO:0000256" key="8">
    <source>
        <dbReference type="SAM" id="Phobius"/>
    </source>
</evidence>
<keyword evidence="5 8" id="KW-1133">Transmembrane helix</keyword>
<protein>
    <submittedName>
        <fullName evidence="10">Drug resistance transporter, EmrB/QacA subfamily</fullName>
    </submittedName>
</protein>
<dbReference type="RefSeq" id="WP_200813469.1">
    <property type="nucleotide sequence ID" value="NZ_FUWS01000001.1"/>
</dbReference>
<dbReference type="EMBL" id="FUWS01000001">
    <property type="protein sequence ID" value="SJZ38299.1"/>
    <property type="molecule type" value="Genomic_DNA"/>
</dbReference>
<dbReference type="InterPro" id="IPR004638">
    <property type="entry name" value="EmrB-like"/>
</dbReference>
<feature type="region of interest" description="Disordered" evidence="7">
    <location>
        <begin position="465"/>
        <end position="495"/>
    </location>
</feature>
<evidence type="ECO:0000256" key="1">
    <source>
        <dbReference type="ARBA" id="ARBA00004651"/>
    </source>
</evidence>
<dbReference type="InterPro" id="IPR011701">
    <property type="entry name" value="MFS"/>
</dbReference>
<dbReference type="PANTHER" id="PTHR42718">
    <property type="entry name" value="MAJOR FACILITATOR SUPERFAMILY MULTIDRUG TRANSPORTER MFSC"/>
    <property type="match status" value="1"/>
</dbReference>
<keyword evidence="4 8" id="KW-0812">Transmembrane</keyword>
<accession>A0A1T4K7A9</accession>
<feature type="transmembrane region" description="Helical" evidence="8">
    <location>
        <begin position="48"/>
        <end position="68"/>
    </location>
</feature>
<dbReference type="NCBIfam" id="TIGR00711">
    <property type="entry name" value="efflux_EmrB"/>
    <property type="match status" value="1"/>
</dbReference>
<reference evidence="10 11" key="1">
    <citation type="submission" date="2017-02" db="EMBL/GenBank/DDBJ databases">
        <authorList>
            <person name="Peterson S.W."/>
        </authorList>
    </citation>
    <scope>NUCLEOTIDE SEQUENCE [LARGE SCALE GENOMIC DNA]</scope>
    <source>
        <strain evidence="10 11">DSM 45154</strain>
    </source>
</reference>
<dbReference type="AlphaFoldDB" id="A0A1T4K7A9"/>
<evidence type="ECO:0000256" key="7">
    <source>
        <dbReference type="SAM" id="MobiDB-lite"/>
    </source>
</evidence>
<feature type="transmembrane region" description="Helical" evidence="8">
    <location>
        <begin position="340"/>
        <end position="360"/>
    </location>
</feature>
<feature type="transmembrane region" description="Helical" evidence="8">
    <location>
        <begin position="80"/>
        <end position="99"/>
    </location>
</feature>
<evidence type="ECO:0000313" key="11">
    <source>
        <dbReference type="Proteomes" id="UP000190637"/>
    </source>
</evidence>
<feature type="transmembrane region" description="Helical" evidence="8">
    <location>
        <begin position="12"/>
        <end position="36"/>
    </location>
</feature>
<feature type="transmembrane region" description="Helical" evidence="8">
    <location>
        <begin position="440"/>
        <end position="459"/>
    </location>
</feature>
<dbReference type="Gene3D" id="1.20.1250.20">
    <property type="entry name" value="MFS general substrate transporter like domains"/>
    <property type="match status" value="1"/>
</dbReference>
<evidence type="ECO:0000256" key="5">
    <source>
        <dbReference type="ARBA" id="ARBA00022989"/>
    </source>
</evidence>
<feature type="transmembrane region" description="Helical" evidence="8">
    <location>
        <begin position="138"/>
        <end position="160"/>
    </location>
</feature>
<comment type="subcellular location">
    <subcellularLocation>
        <location evidence="1">Cell membrane</location>
        <topology evidence="1">Multi-pass membrane protein</topology>
    </subcellularLocation>
</comment>